<dbReference type="EMBL" id="JBHFFA010000001">
    <property type="protein sequence ID" value="KAL2649414.1"/>
    <property type="molecule type" value="Genomic_DNA"/>
</dbReference>
<sequence>MVHVLLEYSQEMRSSPDECLPLVLLKLCSSLVGWDRSRVHNARTSASLLNSVLCLAATGISGFCRWC</sequence>
<gene>
    <name evidence="1" type="ORF">R1flu_017542</name>
</gene>
<comment type="caution">
    <text evidence="1">The sequence shown here is derived from an EMBL/GenBank/DDBJ whole genome shotgun (WGS) entry which is preliminary data.</text>
</comment>
<protein>
    <submittedName>
        <fullName evidence="1">Uncharacterized protein</fullName>
    </submittedName>
</protein>
<evidence type="ECO:0000313" key="1">
    <source>
        <dbReference type="EMBL" id="KAL2649414.1"/>
    </source>
</evidence>
<proteinExistence type="predicted"/>
<dbReference type="Proteomes" id="UP001605036">
    <property type="component" value="Unassembled WGS sequence"/>
</dbReference>
<organism evidence="1 2">
    <name type="scientific">Riccia fluitans</name>
    <dbReference type="NCBI Taxonomy" id="41844"/>
    <lineage>
        <taxon>Eukaryota</taxon>
        <taxon>Viridiplantae</taxon>
        <taxon>Streptophyta</taxon>
        <taxon>Embryophyta</taxon>
        <taxon>Marchantiophyta</taxon>
        <taxon>Marchantiopsida</taxon>
        <taxon>Marchantiidae</taxon>
        <taxon>Marchantiales</taxon>
        <taxon>Ricciaceae</taxon>
        <taxon>Riccia</taxon>
    </lineage>
</organism>
<reference evidence="1 2" key="1">
    <citation type="submission" date="2024-09" db="EMBL/GenBank/DDBJ databases">
        <title>Chromosome-scale assembly of Riccia fluitans.</title>
        <authorList>
            <person name="Paukszto L."/>
            <person name="Sawicki J."/>
            <person name="Karawczyk K."/>
            <person name="Piernik-Szablinska J."/>
            <person name="Szczecinska M."/>
            <person name="Mazdziarz M."/>
        </authorList>
    </citation>
    <scope>NUCLEOTIDE SEQUENCE [LARGE SCALE GENOMIC DNA]</scope>
    <source>
        <strain evidence="1">Rf_01</strain>
        <tissue evidence="1">Aerial parts of the thallus</tissue>
    </source>
</reference>
<dbReference type="AlphaFoldDB" id="A0ABD1ZH96"/>
<name>A0ABD1ZH96_9MARC</name>
<accession>A0ABD1ZH96</accession>
<keyword evidence="2" id="KW-1185">Reference proteome</keyword>
<evidence type="ECO:0000313" key="2">
    <source>
        <dbReference type="Proteomes" id="UP001605036"/>
    </source>
</evidence>